<dbReference type="InterPro" id="IPR007627">
    <property type="entry name" value="RNA_pol_sigma70_r2"/>
</dbReference>
<keyword evidence="4" id="KW-0804">Transcription</keyword>
<dbReference type="NCBIfam" id="TIGR02985">
    <property type="entry name" value="Sig70_bacteroi1"/>
    <property type="match status" value="1"/>
</dbReference>
<evidence type="ECO:0000256" key="1">
    <source>
        <dbReference type="ARBA" id="ARBA00010641"/>
    </source>
</evidence>
<evidence type="ECO:0000313" key="8">
    <source>
        <dbReference type="Proteomes" id="UP000293874"/>
    </source>
</evidence>
<evidence type="ECO:0000256" key="3">
    <source>
        <dbReference type="ARBA" id="ARBA00023082"/>
    </source>
</evidence>
<feature type="domain" description="RNA polymerase sigma factor 70 region 4 type 2" evidence="6">
    <location>
        <begin position="124"/>
        <end position="174"/>
    </location>
</feature>
<dbReference type="InterPro" id="IPR013324">
    <property type="entry name" value="RNA_pol_sigma_r3/r4-like"/>
</dbReference>
<gene>
    <name evidence="7" type="ORF">EV199_0441</name>
</gene>
<dbReference type="InterPro" id="IPR039425">
    <property type="entry name" value="RNA_pol_sigma-70-like"/>
</dbReference>
<evidence type="ECO:0000256" key="2">
    <source>
        <dbReference type="ARBA" id="ARBA00023015"/>
    </source>
</evidence>
<dbReference type="Pfam" id="PF08281">
    <property type="entry name" value="Sigma70_r4_2"/>
    <property type="match status" value="1"/>
</dbReference>
<dbReference type="NCBIfam" id="TIGR02937">
    <property type="entry name" value="sigma70-ECF"/>
    <property type="match status" value="1"/>
</dbReference>
<keyword evidence="8" id="KW-1185">Reference proteome</keyword>
<reference evidence="7 8" key="1">
    <citation type="submission" date="2019-02" db="EMBL/GenBank/DDBJ databases">
        <title>Genomic Encyclopedia of Type Strains, Phase IV (KMG-IV): sequencing the most valuable type-strain genomes for metagenomic binning, comparative biology and taxonomic classification.</title>
        <authorList>
            <person name="Goeker M."/>
        </authorList>
    </citation>
    <scope>NUCLEOTIDE SEQUENCE [LARGE SCALE GENOMIC DNA]</scope>
    <source>
        <strain evidence="7 8">DSM 18116</strain>
    </source>
</reference>
<dbReference type="GO" id="GO:0003677">
    <property type="term" value="F:DNA binding"/>
    <property type="evidence" value="ECO:0007669"/>
    <property type="project" value="InterPro"/>
</dbReference>
<dbReference type="InterPro" id="IPR013249">
    <property type="entry name" value="RNA_pol_sigma70_r4_t2"/>
</dbReference>
<dbReference type="InterPro" id="IPR014327">
    <property type="entry name" value="RNA_pol_sigma70_bacteroid"/>
</dbReference>
<dbReference type="RefSeq" id="WP_158643957.1">
    <property type="nucleotide sequence ID" value="NZ_CP042431.1"/>
</dbReference>
<dbReference type="SUPFAM" id="SSF88659">
    <property type="entry name" value="Sigma3 and sigma4 domains of RNA polymerase sigma factors"/>
    <property type="match status" value="1"/>
</dbReference>
<evidence type="ECO:0000313" key="7">
    <source>
        <dbReference type="EMBL" id="RZS74592.1"/>
    </source>
</evidence>
<comment type="similarity">
    <text evidence="1">Belongs to the sigma-70 factor family. ECF subfamily.</text>
</comment>
<dbReference type="Proteomes" id="UP000293874">
    <property type="component" value="Unassembled WGS sequence"/>
</dbReference>
<proteinExistence type="inferred from homology"/>
<dbReference type="InterPro" id="IPR014284">
    <property type="entry name" value="RNA_pol_sigma-70_dom"/>
</dbReference>
<dbReference type="SUPFAM" id="SSF88946">
    <property type="entry name" value="Sigma2 domain of RNA polymerase sigma factors"/>
    <property type="match status" value="1"/>
</dbReference>
<protein>
    <submittedName>
        <fullName evidence="7">RNA polymerase sigma-70 factor (ECF subfamily)</fullName>
    </submittedName>
</protein>
<dbReference type="GO" id="GO:0016987">
    <property type="term" value="F:sigma factor activity"/>
    <property type="evidence" value="ECO:0007669"/>
    <property type="project" value="UniProtKB-KW"/>
</dbReference>
<evidence type="ECO:0000259" key="5">
    <source>
        <dbReference type="Pfam" id="PF04542"/>
    </source>
</evidence>
<dbReference type="Pfam" id="PF04542">
    <property type="entry name" value="Sigma70_r2"/>
    <property type="match status" value="1"/>
</dbReference>
<feature type="domain" description="RNA polymerase sigma-70 region 2" evidence="5">
    <location>
        <begin position="28"/>
        <end position="93"/>
    </location>
</feature>
<sequence length="194" mass="22908">MVIPSSYDQDEFLQRLYHGEKEAFSFVFREYYAALCSFAEKLTGARDHAEDIVEEVFLKIWLKQQPFDDLAHLKNFLYKTTRNACIDHLRRREHSLERQAQFQQLQHNWESASDLDMIRTEVYRSIYRAIETLPEQCGKIVRMGYIDGKSNEEIAEDLGLSIQTVKNQKTRGIQLLRLRIPPESFALFLLIARF</sequence>
<comment type="caution">
    <text evidence="7">The sequence shown here is derived from an EMBL/GenBank/DDBJ whole genome shotgun (WGS) entry which is preliminary data.</text>
</comment>
<dbReference type="Gene3D" id="1.10.1740.10">
    <property type="match status" value="1"/>
</dbReference>
<dbReference type="Gene3D" id="1.10.10.10">
    <property type="entry name" value="Winged helix-like DNA-binding domain superfamily/Winged helix DNA-binding domain"/>
    <property type="match status" value="1"/>
</dbReference>
<accession>A0A4Q7N0B4</accession>
<evidence type="ECO:0000259" key="6">
    <source>
        <dbReference type="Pfam" id="PF08281"/>
    </source>
</evidence>
<evidence type="ECO:0000256" key="4">
    <source>
        <dbReference type="ARBA" id="ARBA00023163"/>
    </source>
</evidence>
<dbReference type="InterPro" id="IPR013325">
    <property type="entry name" value="RNA_pol_sigma_r2"/>
</dbReference>
<keyword evidence="3" id="KW-0731">Sigma factor</keyword>
<dbReference type="PANTHER" id="PTHR43133:SF46">
    <property type="entry name" value="RNA POLYMERASE SIGMA-70 FACTOR ECF SUBFAMILY"/>
    <property type="match status" value="1"/>
</dbReference>
<dbReference type="InterPro" id="IPR036388">
    <property type="entry name" value="WH-like_DNA-bd_sf"/>
</dbReference>
<keyword evidence="2" id="KW-0805">Transcription regulation</keyword>
<dbReference type="EMBL" id="SGXA01000001">
    <property type="protein sequence ID" value="RZS74592.1"/>
    <property type="molecule type" value="Genomic_DNA"/>
</dbReference>
<dbReference type="PANTHER" id="PTHR43133">
    <property type="entry name" value="RNA POLYMERASE ECF-TYPE SIGMA FACTO"/>
    <property type="match status" value="1"/>
</dbReference>
<name>A0A4Q7N0B4_9BACT</name>
<organism evidence="7 8">
    <name type="scientific">Pseudobacter ginsenosidimutans</name>
    <dbReference type="NCBI Taxonomy" id="661488"/>
    <lineage>
        <taxon>Bacteria</taxon>
        <taxon>Pseudomonadati</taxon>
        <taxon>Bacteroidota</taxon>
        <taxon>Chitinophagia</taxon>
        <taxon>Chitinophagales</taxon>
        <taxon>Chitinophagaceae</taxon>
        <taxon>Pseudobacter</taxon>
    </lineage>
</organism>
<dbReference type="GO" id="GO:0006352">
    <property type="term" value="P:DNA-templated transcription initiation"/>
    <property type="evidence" value="ECO:0007669"/>
    <property type="project" value="InterPro"/>
</dbReference>
<dbReference type="OrthoDB" id="656273at2"/>
<dbReference type="AlphaFoldDB" id="A0A4Q7N0B4"/>